<evidence type="ECO:0000313" key="7">
    <source>
        <dbReference type="EMBL" id="AIN97957.1"/>
    </source>
</evidence>
<proteinExistence type="predicted"/>
<dbReference type="InterPro" id="IPR015797">
    <property type="entry name" value="NUDIX_hydrolase-like_dom_sf"/>
</dbReference>
<evidence type="ECO:0000256" key="3">
    <source>
        <dbReference type="ARBA" id="ARBA00022723"/>
    </source>
</evidence>
<keyword evidence="3" id="KW-0479">Metal-binding</keyword>
<comment type="cofactor">
    <cofactor evidence="1">
        <name>Mn(2+)</name>
        <dbReference type="ChEBI" id="CHEBI:29035"/>
    </cofactor>
</comment>
<evidence type="ECO:0000256" key="6">
    <source>
        <dbReference type="ARBA" id="ARBA00023211"/>
    </source>
</evidence>
<keyword evidence="8" id="KW-1185">Reference proteome</keyword>
<dbReference type="OrthoDB" id="1695362at2759"/>
<dbReference type="SUPFAM" id="SSF55811">
    <property type="entry name" value="Nudix"/>
    <property type="match status" value="1"/>
</dbReference>
<accession>A0A088RPC6</accession>
<evidence type="ECO:0000313" key="8">
    <source>
        <dbReference type="Proteomes" id="UP000063063"/>
    </source>
</evidence>
<gene>
    <name evidence="7" type="ORF">LPMP_204630</name>
</gene>
<dbReference type="GO" id="GO:0046872">
    <property type="term" value="F:metal ion binding"/>
    <property type="evidence" value="ECO:0007669"/>
    <property type="project" value="UniProtKB-KW"/>
</dbReference>
<dbReference type="KEGG" id="lpan:LPMP_204630"/>
<name>A0A088RPC6_LEIPA</name>
<protein>
    <recommendedName>
        <fullName evidence="9">Nudix hydrolase domain-containing protein</fullName>
    </recommendedName>
</protein>
<dbReference type="VEuPathDB" id="TriTrypDB:LPMP_204630"/>
<evidence type="ECO:0000256" key="4">
    <source>
        <dbReference type="ARBA" id="ARBA00022801"/>
    </source>
</evidence>
<dbReference type="EMBL" id="CP009389">
    <property type="protein sequence ID" value="AIN97957.1"/>
    <property type="molecule type" value="Genomic_DNA"/>
</dbReference>
<sequence>MSFELKAAVPRLASTILLLARRPQHAVSQQRRTTSNNASRENDLHVLMMKRHSKARFMPSFYVFPGGGIEGIDYATAKHYLAANYHVHLQDAEDKKMTQDFLESCAQPSAVEAEVEAWACRVGALRELAEETACVLRRDGHICTEAQWIKWQKSRDASAADRASTGSVSSLSATPLSVYDLPAVSSLRPVARWVSPRQFKHRYDTYFYAALVDSALVSAESHEEVPMPCSTQTSRGNEANPGAAVRHIPPQELPLLGQASEVSELLWVSPLEALRRHEDTSDSFSLAPPTYLILHALSLQPGFVSMAAAWEAEPPSPVDAVAKSLGELPYSSVLPCVEPISTTTEDGHRIIDFTLPARYFHETGWSMAEGEYLVPGANFAEYRHFIRVFVGRAGVPQVGGATVDRAYVILH</sequence>
<dbReference type="Proteomes" id="UP000063063">
    <property type="component" value="Chromosome 20"/>
</dbReference>
<dbReference type="RefSeq" id="XP_010698664.1">
    <property type="nucleotide sequence ID" value="XM_010700362.1"/>
</dbReference>
<dbReference type="PANTHER" id="PTHR12318">
    <property type="entry name" value="TESTOSTERONE-REGULATED PROTEIN RP2"/>
    <property type="match status" value="1"/>
</dbReference>
<dbReference type="GeneID" id="22574675"/>
<keyword evidence="6" id="KW-0464">Manganese</keyword>
<dbReference type="GO" id="GO:0016818">
    <property type="term" value="F:hydrolase activity, acting on acid anhydrides, in phosphorus-containing anhydrides"/>
    <property type="evidence" value="ECO:0007669"/>
    <property type="project" value="InterPro"/>
</dbReference>
<dbReference type="eggNOG" id="ENOG502SMCV">
    <property type="taxonomic scope" value="Eukaryota"/>
</dbReference>
<evidence type="ECO:0000256" key="1">
    <source>
        <dbReference type="ARBA" id="ARBA00001936"/>
    </source>
</evidence>
<dbReference type="VEuPathDB" id="TriTrypDB:LPAL13_200053000"/>
<evidence type="ECO:0000256" key="5">
    <source>
        <dbReference type="ARBA" id="ARBA00022842"/>
    </source>
</evidence>
<dbReference type="AlphaFoldDB" id="A0A088RPC6"/>
<evidence type="ECO:0000256" key="2">
    <source>
        <dbReference type="ARBA" id="ARBA00001946"/>
    </source>
</evidence>
<dbReference type="GO" id="GO:0005739">
    <property type="term" value="C:mitochondrion"/>
    <property type="evidence" value="ECO:0007669"/>
    <property type="project" value="TreeGrafter"/>
</dbReference>
<keyword evidence="4" id="KW-0378">Hydrolase</keyword>
<dbReference type="Gene3D" id="3.90.79.10">
    <property type="entry name" value="Nucleoside Triphosphate Pyrophosphohydrolase"/>
    <property type="match status" value="1"/>
</dbReference>
<evidence type="ECO:0008006" key="9">
    <source>
        <dbReference type="Google" id="ProtNLM"/>
    </source>
</evidence>
<organism evidence="7 8">
    <name type="scientific">Leishmania panamensis</name>
    <dbReference type="NCBI Taxonomy" id="5679"/>
    <lineage>
        <taxon>Eukaryota</taxon>
        <taxon>Discoba</taxon>
        <taxon>Euglenozoa</taxon>
        <taxon>Kinetoplastea</taxon>
        <taxon>Metakinetoplastina</taxon>
        <taxon>Trypanosomatida</taxon>
        <taxon>Trypanosomatidae</taxon>
        <taxon>Leishmaniinae</taxon>
        <taxon>Leishmania</taxon>
        <taxon>Leishmania guyanensis species complex</taxon>
    </lineage>
</organism>
<dbReference type="PANTHER" id="PTHR12318:SF0">
    <property type="entry name" value="ACYL-COENZYME A DIPHOSPHATASE NUDT19"/>
    <property type="match status" value="1"/>
</dbReference>
<dbReference type="InterPro" id="IPR039121">
    <property type="entry name" value="NUDT19"/>
</dbReference>
<reference evidence="7 8" key="1">
    <citation type="journal article" date="2015" name="Sci. Rep.">
        <title>The genome of Leishmania panamensis: insights into genomics of the L. (Viannia) subgenus.</title>
        <authorList>
            <person name="Llanes A."/>
            <person name="Restrepo C.M."/>
            <person name="Vecchio G.D."/>
            <person name="Anguizola F.J."/>
            <person name="Lleonart R."/>
        </authorList>
    </citation>
    <scope>NUCLEOTIDE SEQUENCE [LARGE SCALE GENOMIC DNA]</scope>
    <source>
        <strain evidence="7 8">MHOM/PA/94/PSC-1</strain>
    </source>
</reference>
<keyword evidence="5" id="KW-0460">Magnesium</keyword>
<comment type="cofactor">
    <cofactor evidence="2">
        <name>Mg(2+)</name>
        <dbReference type="ChEBI" id="CHEBI:18420"/>
    </cofactor>
</comment>